<reference evidence="2 3" key="1">
    <citation type="submission" date="2011-10" db="EMBL/GenBank/DDBJ databases">
        <authorList>
            <person name="Genoscope - CEA"/>
        </authorList>
    </citation>
    <scope>NUCLEOTIDE SEQUENCE [LARGE SCALE GENOMIC DNA]</scope>
    <source>
        <strain evidence="2 3">RCC 1105</strain>
    </source>
</reference>
<dbReference type="EMBL" id="FO082262">
    <property type="protein sequence ID" value="CCO20537.1"/>
    <property type="molecule type" value="Genomic_DNA"/>
</dbReference>
<evidence type="ECO:0000313" key="2">
    <source>
        <dbReference type="EMBL" id="CCO20537.1"/>
    </source>
</evidence>
<dbReference type="RefSeq" id="XP_007508433.1">
    <property type="nucleotide sequence ID" value="XM_007508371.1"/>
</dbReference>
<proteinExistence type="predicted"/>
<dbReference type="GeneID" id="19010986"/>
<dbReference type="PANTHER" id="PTHR36807:SF2">
    <property type="entry name" value="PHOSPHOGLYCOLATE PHOSPHATASE"/>
    <property type="match status" value="1"/>
</dbReference>
<gene>
    <name evidence="2" type="ordered locus">Bathy17g02000</name>
</gene>
<feature type="compositionally biased region" description="Low complexity" evidence="1">
    <location>
        <begin position="13"/>
        <end position="32"/>
    </location>
</feature>
<dbReference type="Proteomes" id="UP000198341">
    <property type="component" value="Chromosome 17"/>
</dbReference>
<organism evidence="2 3">
    <name type="scientific">Bathycoccus prasinos</name>
    <dbReference type="NCBI Taxonomy" id="41875"/>
    <lineage>
        <taxon>Eukaryota</taxon>
        <taxon>Viridiplantae</taxon>
        <taxon>Chlorophyta</taxon>
        <taxon>Mamiellophyceae</taxon>
        <taxon>Mamiellales</taxon>
        <taxon>Bathycoccaceae</taxon>
        <taxon>Bathycoccus</taxon>
    </lineage>
</organism>
<dbReference type="InterPro" id="IPR022552">
    <property type="entry name" value="UPF_Ycf55"/>
</dbReference>
<sequence length="503" mass="57992">MAMVPSRIYMSPSSSSSSVNNSKSKSNSSNSVAQRRLHFCQPHFEQEHTKKKTYRRKNFRTKANFEDDNDDNSSVNNNNSFFSGVKYIHSLQENADTFVKHVQSYRITRVVDVDDDQKHREEKNLRTTTRRRRRRSKNDIEIEDMMIEDDNDGEENYTLVCAQTYETDRETRDLVSMEIAQKGALLGSLMMEKVLERGWWDDATDAPSAGSAMDTSPMFEFQALKREQRRDLSATVRQAIEKELGRTVDFKALAKNVIEKVFEEASGVLPNEILLTKRMTEDILRDVCASPKVSLYKNTLLYLSENEEEFAISSSRRDFSIQAEFEAKRVSSTNTNNLHPLAVVTLSIIEDMSVSLSEGITKAVLSTNAFGLVSNLKSSRILNKFRNQQRFSKFLFDNYRDVENIFSDRFELYGYYAETDQLIKRTLFMQRVNELEKLRGMRYLVSIVLEALDVFVPVLFQAWRNATKVATYLLMVVLGRSIGLVYRGIKDVVDDSRNRNSAF</sequence>
<dbReference type="AlphaFoldDB" id="K8EQM1"/>
<dbReference type="KEGG" id="bpg:Bathy17g02000"/>
<name>K8EQM1_9CHLO</name>
<evidence type="ECO:0000313" key="3">
    <source>
        <dbReference type="Proteomes" id="UP000198341"/>
    </source>
</evidence>
<protein>
    <submittedName>
        <fullName evidence="2">Uncharacterized protein</fullName>
    </submittedName>
</protein>
<dbReference type="Pfam" id="PF12452">
    <property type="entry name" value="DUF3685"/>
    <property type="match status" value="1"/>
</dbReference>
<evidence type="ECO:0000256" key="1">
    <source>
        <dbReference type="SAM" id="MobiDB-lite"/>
    </source>
</evidence>
<dbReference type="PANTHER" id="PTHR36807">
    <property type="entry name" value="PHOSPHOGLYCOLATE PHOSPHATASE"/>
    <property type="match status" value="1"/>
</dbReference>
<keyword evidence="3" id="KW-1185">Reference proteome</keyword>
<feature type="region of interest" description="Disordered" evidence="1">
    <location>
        <begin position="1"/>
        <end position="33"/>
    </location>
</feature>
<dbReference type="STRING" id="41875.K8EQM1"/>
<dbReference type="eggNOG" id="ENOG502QPT6">
    <property type="taxonomic scope" value="Eukaryota"/>
</dbReference>
<accession>K8EQM1</accession>
<dbReference type="OrthoDB" id="2020436at2759"/>